<dbReference type="Pfam" id="PF13458">
    <property type="entry name" value="Peripla_BP_6"/>
    <property type="match status" value="1"/>
</dbReference>
<evidence type="ECO:0000313" key="7">
    <source>
        <dbReference type="Proteomes" id="UP000754710"/>
    </source>
</evidence>
<evidence type="ECO:0000313" key="6">
    <source>
        <dbReference type="EMBL" id="MBY9073649.1"/>
    </source>
</evidence>
<reference evidence="6 7" key="1">
    <citation type="submission" date="2021-08" db="EMBL/GenBank/DDBJ databases">
        <title>Nocardioides bacterium WL0053 sp. nov., isolated from the sediment.</title>
        <authorList>
            <person name="Wang L."/>
            <person name="Zhang D."/>
            <person name="Zhang A."/>
        </authorList>
    </citation>
    <scope>NUCLEOTIDE SEQUENCE [LARGE SCALE GENOMIC DNA]</scope>
    <source>
        <strain evidence="6 7">WL0053</strain>
    </source>
</reference>
<comment type="similarity">
    <text evidence="1">Belongs to the leucine-binding protein family.</text>
</comment>
<name>A0ABS7RF53_9ACTN</name>
<dbReference type="Proteomes" id="UP000754710">
    <property type="component" value="Unassembled WGS sequence"/>
</dbReference>
<evidence type="ECO:0000256" key="4">
    <source>
        <dbReference type="SAM" id="SignalP"/>
    </source>
</evidence>
<accession>A0ABS7RF53</accession>
<dbReference type="InterPro" id="IPR051010">
    <property type="entry name" value="BCAA_transport"/>
</dbReference>
<dbReference type="EMBL" id="JAIEZQ010000001">
    <property type="protein sequence ID" value="MBY9073649.1"/>
    <property type="molecule type" value="Genomic_DNA"/>
</dbReference>
<feature type="region of interest" description="Disordered" evidence="3">
    <location>
        <begin position="26"/>
        <end position="55"/>
    </location>
</feature>
<dbReference type="SUPFAM" id="SSF53822">
    <property type="entry name" value="Periplasmic binding protein-like I"/>
    <property type="match status" value="1"/>
</dbReference>
<gene>
    <name evidence="6" type="ORF">K1X13_02325</name>
</gene>
<dbReference type="PROSITE" id="PS51257">
    <property type="entry name" value="PROKAR_LIPOPROTEIN"/>
    <property type="match status" value="1"/>
</dbReference>
<comment type="caution">
    <text evidence="6">The sequence shown here is derived from an EMBL/GenBank/DDBJ whole genome shotgun (WGS) entry which is preliminary data.</text>
</comment>
<sequence>MIRPTRAWRTAAVLSTAALVLTACGQESDTGTAEPDGTSTASPTEDGGAAKTGDGTLTIGSLLPQTGDLAYLGPPEFAGVDLAIKEINDAGGIFGKPIAASKADSGDGTPDIAGASVDTLLNDNADVIVGAAASGVSLSVIDKITGAGVVEFSPANTSPAFDTYDDKGLYFRTAPSDVLQGEVLGNLAVEDGHDTVAIMARQDSYGEGLANRAKQVLEEKGATVSEYVLYSAEAQNFTAEVNKVAASKPDAILLIAFNETTKIVPQLISKGVGPQDVQLYFVDGNMADYSAENFDLAGVKGTFPSPPEVDEAFYDRLLEVDPKLKDFTYGPQSYDAVMMAALAALQAGDDSGEAIASELINVSKDGTACTTFEDCAKLIEDGEDIDYNGVSGPCDMNDTGSPNKATIGIQEYDKGNKYKQIDSVSGVIN</sequence>
<organism evidence="6 7">
    <name type="scientific">Nocardioides jiangsuensis</name>
    <dbReference type="NCBI Taxonomy" id="2866161"/>
    <lineage>
        <taxon>Bacteria</taxon>
        <taxon>Bacillati</taxon>
        <taxon>Actinomycetota</taxon>
        <taxon>Actinomycetes</taxon>
        <taxon>Propionibacteriales</taxon>
        <taxon>Nocardioidaceae</taxon>
        <taxon>Nocardioides</taxon>
    </lineage>
</organism>
<keyword evidence="2 4" id="KW-0732">Signal</keyword>
<dbReference type="CDD" id="cd06346">
    <property type="entry name" value="PBP1_ABC_ligand_binding-like"/>
    <property type="match status" value="1"/>
</dbReference>
<feature type="domain" description="Leucine-binding protein" evidence="5">
    <location>
        <begin position="56"/>
        <end position="366"/>
    </location>
</feature>
<keyword evidence="7" id="KW-1185">Reference proteome</keyword>
<evidence type="ECO:0000256" key="1">
    <source>
        <dbReference type="ARBA" id="ARBA00010062"/>
    </source>
</evidence>
<dbReference type="InterPro" id="IPR028082">
    <property type="entry name" value="Peripla_BP_I"/>
</dbReference>
<evidence type="ECO:0000256" key="2">
    <source>
        <dbReference type="ARBA" id="ARBA00022729"/>
    </source>
</evidence>
<dbReference type="InterPro" id="IPR028081">
    <property type="entry name" value="Leu-bd"/>
</dbReference>
<protein>
    <submittedName>
        <fullName evidence="6">ABC transporter substrate-binding protein</fullName>
    </submittedName>
</protein>
<evidence type="ECO:0000259" key="5">
    <source>
        <dbReference type="Pfam" id="PF13458"/>
    </source>
</evidence>
<proteinExistence type="inferred from homology"/>
<dbReference type="PANTHER" id="PTHR30483:SF6">
    <property type="entry name" value="PERIPLASMIC BINDING PROTEIN OF ABC TRANSPORTER FOR NATURAL AMINO ACIDS"/>
    <property type="match status" value="1"/>
</dbReference>
<dbReference type="PANTHER" id="PTHR30483">
    <property type="entry name" value="LEUCINE-SPECIFIC-BINDING PROTEIN"/>
    <property type="match status" value="1"/>
</dbReference>
<feature type="chain" id="PRO_5045955532" evidence="4">
    <location>
        <begin position="26"/>
        <end position="429"/>
    </location>
</feature>
<dbReference type="Gene3D" id="3.40.50.2300">
    <property type="match status" value="2"/>
</dbReference>
<feature type="compositionally biased region" description="Polar residues" evidence="3">
    <location>
        <begin position="26"/>
        <end position="43"/>
    </location>
</feature>
<feature type="signal peptide" evidence="4">
    <location>
        <begin position="1"/>
        <end position="25"/>
    </location>
</feature>
<evidence type="ECO:0000256" key="3">
    <source>
        <dbReference type="SAM" id="MobiDB-lite"/>
    </source>
</evidence>